<name>A0A392R2Y5_9FABA</name>
<evidence type="ECO:0000256" key="1">
    <source>
        <dbReference type="SAM" id="MobiDB-lite"/>
    </source>
</evidence>
<accession>A0A392R2Y5</accession>
<dbReference type="Proteomes" id="UP000265520">
    <property type="component" value="Unassembled WGS sequence"/>
</dbReference>
<organism evidence="2 3">
    <name type="scientific">Trifolium medium</name>
    <dbReference type="NCBI Taxonomy" id="97028"/>
    <lineage>
        <taxon>Eukaryota</taxon>
        <taxon>Viridiplantae</taxon>
        <taxon>Streptophyta</taxon>
        <taxon>Embryophyta</taxon>
        <taxon>Tracheophyta</taxon>
        <taxon>Spermatophyta</taxon>
        <taxon>Magnoliopsida</taxon>
        <taxon>eudicotyledons</taxon>
        <taxon>Gunneridae</taxon>
        <taxon>Pentapetalae</taxon>
        <taxon>rosids</taxon>
        <taxon>fabids</taxon>
        <taxon>Fabales</taxon>
        <taxon>Fabaceae</taxon>
        <taxon>Papilionoideae</taxon>
        <taxon>50 kb inversion clade</taxon>
        <taxon>NPAAA clade</taxon>
        <taxon>Hologalegina</taxon>
        <taxon>IRL clade</taxon>
        <taxon>Trifolieae</taxon>
        <taxon>Trifolium</taxon>
    </lineage>
</organism>
<sequence>QVGRLPEEQYLGYFMSGLKPHIRRRVRTLNPRNRIEMMRIAKDVEGGLKEGDDDDTEHRFGKKGSYERLGQKEWAESIRNKNGSQSRDLSRLSNANGSSPNSKTGSTGSNKNLNSSMVSSSCWCIREMEGCSEFPK</sequence>
<reference evidence="2 3" key="1">
    <citation type="journal article" date="2018" name="Front. Plant Sci.">
        <title>Red Clover (Trifolium pratense) and Zigzag Clover (T. medium) - A Picture of Genomic Similarities and Differences.</title>
        <authorList>
            <person name="Dluhosova J."/>
            <person name="Istvanek J."/>
            <person name="Nedelnik J."/>
            <person name="Repkova J."/>
        </authorList>
    </citation>
    <scope>NUCLEOTIDE SEQUENCE [LARGE SCALE GENOMIC DNA]</scope>
    <source>
        <strain evidence="3">cv. 10/8</strain>
        <tissue evidence="2">Leaf</tissue>
    </source>
</reference>
<feature type="compositionally biased region" description="Polar residues" evidence="1">
    <location>
        <begin position="80"/>
        <end position="116"/>
    </location>
</feature>
<dbReference type="EMBL" id="LXQA010181006">
    <property type="protein sequence ID" value="MCI30617.1"/>
    <property type="molecule type" value="Genomic_DNA"/>
</dbReference>
<feature type="non-terminal residue" evidence="2">
    <location>
        <position position="1"/>
    </location>
</feature>
<feature type="compositionally biased region" description="Basic and acidic residues" evidence="1">
    <location>
        <begin position="43"/>
        <end position="79"/>
    </location>
</feature>
<feature type="region of interest" description="Disordered" evidence="1">
    <location>
        <begin position="43"/>
        <end position="116"/>
    </location>
</feature>
<keyword evidence="3" id="KW-1185">Reference proteome</keyword>
<protein>
    <submittedName>
        <fullName evidence="2">Pentatricopeptide repeat-containing protein</fullName>
    </submittedName>
</protein>
<comment type="caution">
    <text evidence="2">The sequence shown here is derived from an EMBL/GenBank/DDBJ whole genome shotgun (WGS) entry which is preliminary data.</text>
</comment>
<proteinExistence type="predicted"/>
<dbReference type="AlphaFoldDB" id="A0A392R2Y5"/>
<evidence type="ECO:0000313" key="3">
    <source>
        <dbReference type="Proteomes" id="UP000265520"/>
    </source>
</evidence>
<evidence type="ECO:0000313" key="2">
    <source>
        <dbReference type="EMBL" id="MCI30617.1"/>
    </source>
</evidence>